<evidence type="ECO:0000256" key="1">
    <source>
        <dbReference type="ARBA" id="ARBA00001933"/>
    </source>
</evidence>
<dbReference type="Gene3D" id="3.90.1150.170">
    <property type="match status" value="1"/>
</dbReference>
<proteinExistence type="inferred from homology"/>
<evidence type="ECO:0000256" key="6">
    <source>
        <dbReference type="PIRSR" id="PIRSR602129-50"/>
    </source>
</evidence>
<keyword evidence="8" id="KW-0808">Transferase</keyword>
<keyword evidence="8" id="KW-0032">Aminotransferase</keyword>
<sequence>MQLRGDTDFWSTCIQERGYTINNDIPSSPQQDVFDPELFRKTAELVIGKLEKYLADSSIRGLELTNPYVLLESAKDLMTEEQESIAPFDAERLGAIIDLYIKTGIQVYSPGYMGRQFSGVIPLAGIVDLISSIVNQPSSFYEAGQLPNVVERIMADELNKFIGWDPDNFAMVTTSGATLGNLTALLAARNDKFPEIWSGGVSALAGQCRPAIALSEDAHYSLQRAVGIIGVGENQIVRLPVNSQRQICIEKVRPTLEAAEQRGLKVFCLVASAGTTAVGAFDQLEELAKIAKEKNIWLHVDGAHGASLLVSDQLRHKLKGIEKVDSFVWDAHKMMFLPGVCTLLFYRNREKSYGAFHQNASYVFEKTPDIYTQFDSGEQNFECTKRPLIMNLWVLWAIYGKAVFADKIEYLCELTKEAYQILKGEPDFQVLHQPEVNILCFRYLPSNLVESEFPNFQVEIRNRIKECGKFFISKIDINGIPSLRLVFMNHQINSTHIGMLLSEIRKTGQELINQKQQKQTISSEYKRSK</sequence>
<dbReference type="InterPro" id="IPR002129">
    <property type="entry name" value="PyrdxlP-dep_de-COase"/>
</dbReference>
<comment type="similarity">
    <text evidence="2 7">Belongs to the group II decarboxylase family.</text>
</comment>
<dbReference type="SUPFAM" id="SSF53383">
    <property type="entry name" value="PLP-dependent transferases"/>
    <property type="match status" value="1"/>
</dbReference>
<evidence type="ECO:0000256" key="7">
    <source>
        <dbReference type="RuleBase" id="RU000382"/>
    </source>
</evidence>
<keyword evidence="3" id="KW-0210">Decarboxylase</keyword>
<dbReference type="GO" id="GO:0005737">
    <property type="term" value="C:cytoplasm"/>
    <property type="evidence" value="ECO:0007669"/>
    <property type="project" value="TreeGrafter"/>
</dbReference>
<dbReference type="Gene3D" id="3.40.640.10">
    <property type="entry name" value="Type I PLP-dependent aspartate aminotransferase-like (Major domain)"/>
    <property type="match status" value="1"/>
</dbReference>
<keyword evidence="5 7" id="KW-0456">Lyase</keyword>
<organism evidence="8 9">
    <name type="scientific">Chrysosporum bergii ANA360D</name>
    <dbReference type="NCBI Taxonomy" id="617107"/>
    <lineage>
        <taxon>Bacteria</taxon>
        <taxon>Bacillati</taxon>
        <taxon>Cyanobacteriota</taxon>
        <taxon>Cyanophyceae</taxon>
        <taxon>Nostocales</taxon>
        <taxon>Nodulariaceae</taxon>
        <taxon>Chrysosporum</taxon>
    </lineage>
</organism>
<dbReference type="InterPro" id="IPR015421">
    <property type="entry name" value="PyrdxlP-dep_Trfase_major"/>
</dbReference>
<feature type="modified residue" description="N6-(pyridoxal phosphate)lysine" evidence="6">
    <location>
        <position position="333"/>
    </location>
</feature>
<reference evidence="8 9" key="1">
    <citation type="journal article" date="2023" name="J. Phycol.">
        <title>Chrysosporum ovalisporum is synonymous with the true-branching cyanobacterium Umezakia natans (Nostocales/Aphanizomenonaceae).</title>
        <authorList>
            <person name="McGregor G.B."/>
            <person name="Sendall B.C."/>
            <person name="Niiyama Y."/>
            <person name="Tuji A."/>
            <person name="Willis A."/>
        </authorList>
    </citation>
    <scope>NUCLEOTIDE SEQUENCE [LARGE SCALE GENOMIC DNA]</scope>
    <source>
        <strain evidence="8 9">ANA360D</strain>
    </source>
</reference>
<dbReference type="PANTHER" id="PTHR45677:SF8">
    <property type="entry name" value="CYSTEINE SULFINIC ACID DECARBOXYLASE"/>
    <property type="match status" value="1"/>
</dbReference>
<dbReference type="GO" id="GO:0019752">
    <property type="term" value="P:carboxylic acid metabolic process"/>
    <property type="evidence" value="ECO:0007669"/>
    <property type="project" value="InterPro"/>
</dbReference>
<accession>A0AA43GQI7</accession>
<evidence type="ECO:0000313" key="9">
    <source>
        <dbReference type="Proteomes" id="UP001159387"/>
    </source>
</evidence>
<evidence type="ECO:0000256" key="3">
    <source>
        <dbReference type="ARBA" id="ARBA00022793"/>
    </source>
</evidence>
<comment type="caution">
    <text evidence="8">The sequence shown here is derived from an EMBL/GenBank/DDBJ whole genome shotgun (WGS) entry which is preliminary data.</text>
</comment>
<evidence type="ECO:0000256" key="5">
    <source>
        <dbReference type="ARBA" id="ARBA00023239"/>
    </source>
</evidence>
<dbReference type="InterPro" id="IPR015424">
    <property type="entry name" value="PyrdxlP-dep_Trfase"/>
</dbReference>
<evidence type="ECO:0000313" key="8">
    <source>
        <dbReference type="EMBL" id="MDH6059806.1"/>
    </source>
</evidence>
<dbReference type="EMBL" id="JANQDH010000033">
    <property type="protein sequence ID" value="MDH6059806.1"/>
    <property type="molecule type" value="Genomic_DNA"/>
</dbReference>
<gene>
    <name evidence="8" type="ORF">NWP17_05035</name>
</gene>
<dbReference type="Pfam" id="PF00282">
    <property type="entry name" value="Pyridoxal_deC"/>
    <property type="match status" value="1"/>
</dbReference>
<keyword evidence="9" id="KW-1185">Reference proteome</keyword>
<name>A0AA43GQI7_9CYAN</name>
<dbReference type="Proteomes" id="UP001159387">
    <property type="component" value="Unassembled WGS sequence"/>
</dbReference>
<comment type="cofactor">
    <cofactor evidence="1 6 7">
        <name>pyridoxal 5'-phosphate</name>
        <dbReference type="ChEBI" id="CHEBI:597326"/>
    </cofactor>
</comment>
<protein>
    <submittedName>
        <fullName evidence="8">Aminotransferase class V-fold PLP-dependent enzyme</fullName>
    </submittedName>
</protein>
<dbReference type="GO" id="GO:0030170">
    <property type="term" value="F:pyridoxal phosphate binding"/>
    <property type="evidence" value="ECO:0007669"/>
    <property type="project" value="InterPro"/>
</dbReference>
<dbReference type="GO" id="GO:0004058">
    <property type="term" value="F:aromatic-L-amino-acid decarboxylase activity"/>
    <property type="evidence" value="ECO:0007669"/>
    <property type="project" value="UniProtKB-ARBA"/>
</dbReference>
<evidence type="ECO:0000256" key="4">
    <source>
        <dbReference type="ARBA" id="ARBA00022898"/>
    </source>
</evidence>
<dbReference type="AlphaFoldDB" id="A0AA43GQI7"/>
<evidence type="ECO:0000256" key="2">
    <source>
        <dbReference type="ARBA" id="ARBA00009533"/>
    </source>
</evidence>
<dbReference type="GO" id="GO:0008483">
    <property type="term" value="F:transaminase activity"/>
    <property type="evidence" value="ECO:0007669"/>
    <property type="project" value="UniProtKB-KW"/>
</dbReference>
<dbReference type="PANTHER" id="PTHR45677">
    <property type="entry name" value="GLUTAMATE DECARBOXYLASE-RELATED"/>
    <property type="match status" value="1"/>
</dbReference>
<keyword evidence="4 6" id="KW-0663">Pyridoxal phosphate</keyword>
<dbReference type="RefSeq" id="WP_280653816.1">
    <property type="nucleotide sequence ID" value="NZ_JANQDH010000033.1"/>
</dbReference>